<comment type="caution">
    <text evidence="1">The sequence shown here is derived from an EMBL/GenBank/DDBJ whole genome shotgun (WGS) entry which is preliminary data.</text>
</comment>
<evidence type="ECO:0000313" key="1">
    <source>
        <dbReference type="EMBL" id="KAL3565771.1"/>
    </source>
</evidence>
<name>A0ACC4AHV1_POPAL</name>
<accession>A0ACC4AHV1</accession>
<gene>
    <name evidence="1" type="ORF">D5086_033817</name>
</gene>
<sequence length="204" mass="22629">MSSTSKAWMVAFGIAAVEAMKDQGFCRWNYTIRSLHHHAKNKVWSMSKAKKLSSPTSNVVSSKVRENQKAKQSEESLRTVITMSWKSKVWTAVGSVEAVEELRDKNTWRLNPAMKSLHHQHVINNTGSSSKPTRVGSAAAAGSPPPQATTASKVYRSKEKRLNQSEESLRTASLVFLGIASHLQVIMTLILILNFLFHSPLLPC</sequence>
<reference evidence="1 2" key="1">
    <citation type="journal article" date="2024" name="Plant Biotechnol. J.">
        <title>Genome and CRISPR/Cas9 system of a widespread forest tree (Populus alba) in the world.</title>
        <authorList>
            <person name="Liu Y.J."/>
            <person name="Jiang P.F."/>
            <person name="Han X.M."/>
            <person name="Li X.Y."/>
            <person name="Wang H.M."/>
            <person name="Wang Y.J."/>
            <person name="Wang X.X."/>
            <person name="Zeng Q.Y."/>
        </authorList>
    </citation>
    <scope>NUCLEOTIDE SEQUENCE [LARGE SCALE GENOMIC DNA]</scope>
    <source>
        <strain evidence="2">cv. PAL-ZL1</strain>
    </source>
</reference>
<keyword evidence="2" id="KW-1185">Reference proteome</keyword>
<dbReference type="Proteomes" id="UP000309997">
    <property type="component" value="Unassembled WGS sequence"/>
</dbReference>
<proteinExistence type="predicted"/>
<organism evidence="1 2">
    <name type="scientific">Populus alba</name>
    <name type="common">White poplar</name>
    <dbReference type="NCBI Taxonomy" id="43335"/>
    <lineage>
        <taxon>Eukaryota</taxon>
        <taxon>Viridiplantae</taxon>
        <taxon>Streptophyta</taxon>
        <taxon>Embryophyta</taxon>
        <taxon>Tracheophyta</taxon>
        <taxon>Spermatophyta</taxon>
        <taxon>Magnoliopsida</taxon>
        <taxon>eudicotyledons</taxon>
        <taxon>Gunneridae</taxon>
        <taxon>Pentapetalae</taxon>
        <taxon>rosids</taxon>
        <taxon>fabids</taxon>
        <taxon>Malpighiales</taxon>
        <taxon>Salicaceae</taxon>
        <taxon>Saliceae</taxon>
        <taxon>Populus</taxon>
    </lineage>
</organism>
<dbReference type="EMBL" id="RCHU02000019">
    <property type="protein sequence ID" value="KAL3565771.1"/>
    <property type="molecule type" value="Genomic_DNA"/>
</dbReference>
<protein>
    <submittedName>
        <fullName evidence="1">Uncharacterized protein</fullName>
    </submittedName>
</protein>
<evidence type="ECO:0000313" key="2">
    <source>
        <dbReference type="Proteomes" id="UP000309997"/>
    </source>
</evidence>